<comment type="function">
    <text evidence="6">Catalyzes the formation of acetyl phosphate from acetate and ATP. Can also catalyze the reverse reaction.</text>
</comment>
<feature type="site" description="Transition state stabilizer" evidence="6">
    <location>
        <position position="168"/>
    </location>
</feature>
<feature type="binding site" evidence="6">
    <location>
        <begin position="194"/>
        <end position="198"/>
    </location>
    <ligand>
        <name>ATP</name>
        <dbReference type="ChEBI" id="CHEBI:30616"/>
    </ligand>
</feature>
<evidence type="ECO:0000256" key="3">
    <source>
        <dbReference type="ARBA" id="ARBA00022741"/>
    </source>
</evidence>
<comment type="cofactor">
    <cofactor evidence="6">
        <name>Mg(2+)</name>
        <dbReference type="ChEBI" id="CHEBI:18420"/>
    </cofactor>
    <cofactor evidence="6">
        <name>Mn(2+)</name>
        <dbReference type="ChEBI" id="CHEBI:29035"/>
    </cofactor>
    <text evidence="6">Mg(2+). Can also accept Mn(2+).</text>
</comment>
<dbReference type="PRINTS" id="PR00471">
    <property type="entry name" value="ACETATEKNASE"/>
</dbReference>
<comment type="caution">
    <text evidence="8">The sequence shown here is derived from an EMBL/GenBank/DDBJ whole genome shotgun (WGS) entry which is preliminary data.</text>
</comment>
<keyword evidence="5 6" id="KW-0067">ATP-binding</keyword>
<evidence type="ECO:0000256" key="2">
    <source>
        <dbReference type="ARBA" id="ARBA00022679"/>
    </source>
</evidence>
<dbReference type="Pfam" id="PF00871">
    <property type="entry name" value="Acetate_kinase"/>
    <property type="match status" value="1"/>
</dbReference>
<keyword evidence="3 6" id="KW-0547">Nucleotide-binding</keyword>
<name>A0ABV7MFU5_9PROT</name>
<evidence type="ECO:0000256" key="7">
    <source>
        <dbReference type="RuleBase" id="RU003835"/>
    </source>
</evidence>
<dbReference type="Gene3D" id="3.30.420.40">
    <property type="match status" value="2"/>
</dbReference>
<feature type="binding site" evidence="6">
    <location>
        <position position="15"/>
    </location>
    <ligand>
        <name>ATP</name>
        <dbReference type="ChEBI" id="CHEBI:30616"/>
    </ligand>
</feature>
<comment type="pathway">
    <text evidence="6">Metabolic intermediate biosynthesis; acetyl-CoA biosynthesis; acetyl-CoA from acetate: step 1/2.</text>
</comment>
<keyword evidence="4 6" id="KW-0418">Kinase</keyword>
<dbReference type="EC" id="2.7.2.1" evidence="6"/>
<dbReference type="PANTHER" id="PTHR21060">
    <property type="entry name" value="ACETATE KINASE"/>
    <property type="match status" value="1"/>
</dbReference>
<dbReference type="InterPro" id="IPR023865">
    <property type="entry name" value="Aliphatic_acid_kinase_CS"/>
</dbReference>
<dbReference type="SUPFAM" id="SSF53067">
    <property type="entry name" value="Actin-like ATPase domain"/>
    <property type="match status" value="2"/>
</dbReference>
<accession>A0ABV7MFU5</accession>
<feature type="binding site" evidence="6">
    <location>
        <position position="366"/>
    </location>
    <ligand>
        <name>Mg(2+)</name>
        <dbReference type="ChEBI" id="CHEBI:18420"/>
    </ligand>
</feature>
<dbReference type="HAMAP" id="MF_00020">
    <property type="entry name" value="Acetate_kinase"/>
    <property type="match status" value="1"/>
</dbReference>
<dbReference type="GO" id="GO:0016301">
    <property type="term" value="F:kinase activity"/>
    <property type="evidence" value="ECO:0007669"/>
    <property type="project" value="UniProtKB-KW"/>
</dbReference>
<protein>
    <recommendedName>
        <fullName evidence="6">Acetate kinase</fullName>
        <ecNumber evidence="6">2.7.2.1</ecNumber>
    </recommendedName>
    <alternativeName>
        <fullName evidence="6">Acetokinase</fullName>
    </alternativeName>
</protein>
<comment type="catalytic activity">
    <reaction evidence="6">
        <text>acetate + ATP = acetyl phosphate + ADP</text>
        <dbReference type="Rhea" id="RHEA:11352"/>
        <dbReference type="ChEBI" id="CHEBI:22191"/>
        <dbReference type="ChEBI" id="CHEBI:30089"/>
        <dbReference type="ChEBI" id="CHEBI:30616"/>
        <dbReference type="ChEBI" id="CHEBI:456216"/>
        <dbReference type="EC" id="2.7.2.1"/>
    </reaction>
</comment>
<sequence length="382" mass="40741">MTTILTLNTGSSSVKFALYRDHSRMLRGQIKSFPDEPVLAIGDIREKVPQVRSIDNAISLILEWVGREVPGACIDAVGHRVVHGGSVFEGPALLDDGAVEQIRALSPLAPGHQPSALEGIAAAKRHLPGAVQTASFDTSFHRSQPAHVQLYALPRKILDQGVRRYGFHGLSYDYLAGAAARHLSQKEPRIVAAHLGSGASLCAIRGRRSVATTMGFTALDGLPMATRCGDIDPGVLLYLIDQQGWPVHELERALYRESGLKGLSGLSGHMPELLARQDDPLVAEALDYFCHRVRIGIGEMAAALGGIDALVFAGGIGENATEIRERITIGLDFLGVSIDQERNASGQTDISADGAKATTLVIPTDEEETIRRDAAAILATGA</sequence>
<dbReference type="PIRSF" id="PIRSF000722">
    <property type="entry name" value="Acetate_prop_kin"/>
    <property type="match status" value="1"/>
</dbReference>
<dbReference type="NCBIfam" id="TIGR00016">
    <property type="entry name" value="ackA"/>
    <property type="match status" value="1"/>
</dbReference>
<dbReference type="PANTHER" id="PTHR21060:SF15">
    <property type="entry name" value="ACETATE KINASE-RELATED"/>
    <property type="match status" value="1"/>
</dbReference>
<feature type="active site" description="Proton donor/acceptor" evidence="6">
    <location>
        <position position="137"/>
    </location>
</feature>
<comment type="similarity">
    <text evidence="1 6 7">Belongs to the acetokinase family.</text>
</comment>
<dbReference type="RefSeq" id="WP_189576101.1">
    <property type="nucleotide sequence ID" value="NZ_BMXU01000002.1"/>
</dbReference>
<reference evidence="9" key="1">
    <citation type="journal article" date="2019" name="Int. J. Syst. Evol. Microbiol.">
        <title>The Global Catalogue of Microorganisms (GCM) 10K type strain sequencing project: providing services to taxonomists for standard genome sequencing and annotation.</title>
        <authorList>
            <consortium name="The Broad Institute Genomics Platform"/>
            <consortium name="The Broad Institute Genome Sequencing Center for Infectious Disease"/>
            <person name="Wu L."/>
            <person name="Ma J."/>
        </authorList>
    </citation>
    <scope>NUCLEOTIDE SEQUENCE [LARGE SCALE GENOMIC DNA]</scope>
    <source>
        <strain evidence="9">KCTC 22245</strain>
    </source>
</reference>
<organism evidence="8 9">
    <name type="scientific">Parvularcula lutaonensis</name>
    <dbReference type="NCBI Taxonomy" id="491923"/>
    <lineage>
        <taxon>Bacteria</taxon>
        <taxon>Pseudomonadati</taxon>
        <taxon>Pseudomonadota</taxon>
        <taxon>Alphaproteobacteria</taxon>
        <taxon>Parvularculales</taxon>
        <taxon>Parvularculaceae</taxon>
        <taxon>Parvularcula</taxon>
    </lineage>
</organism>
<dbReference type="InterPro" id="IPR043129">
    <property type="entry name" value="ATPase_NBD"/>
</dbReference>
<comment type="subunit">
    <text evidence="6">Homodimer.</text>
</comment>
<dbReference type="InterPro" id="IPR000890">
    <property type="entry name" value="Aliphatic_acid_kin_short-chain"/>
</dbReference>
<comment type="caution">
    <text evidence="6">Lacks conserved residue(s) required for the propagation of feature annotation.</text>
</comment>
<keyword evidence="2 6" id="KW-0808">Transferase</keyword>
<evidence type="ECO:0000313" key="8">
    <source>
        <dbReference type="EMBL" id="MFC3303484.1"/>
    </source>
</evidence>
<evidence type="ECO:0000313" key="9">
    <source>
        <dbReference type="Proteomes" id="UP001595607"/>
    </source>
</evidence>
<comment type="subcellular location">
    <subcellularLocation>
        <location evidence="6">Cytoplasm</location>
    </subcellularLocation>
</comment>
<feature type="binding site" evidence="6">
    <location>
        <position position="8"/>
    </location>
    <ligand>
        <name>Mg(2+)</name>
        <dbReference type="ChEBI" id="CHEBI:18420"/>
    </ligand>
</feature>
<evidence type="ECO:0000256" key="6">
    <source>
        <dbReference type="HAMAP-Rule" id="MF_00020"/>
    </source>
</evidence>
<evidence type="ECO:0000256" key="4">
    <source>
        <dbReference type="ARBA" id="ARBA00022777"/>
    </source>
</evidence>
<evidence type="ECO:0000256" key="5">
    <source>
        <dbReference type="ARBA" id="ARBA00022840"/>
    </source>
</evidence>
<keyword evidence="6" id="KW-0963">Cytoplasm</keyword>
<evidence type="ECO:0000256" key="1">
    <source>
        <dbReference type="ARBA" id="ARBA00008748"/>
    </source>
</evidence>
<keyword evidence="6" id="KW-0460">Magnesium</keyword>
<dbReference type="Proteomes" id="UP001595607">
    <property type="component" value="Unassembled WGS sequence"/>
</dbReference>
<keyword evidence="9" id="KW-1185">Reference proteome</keyword>
<gene>
    <name evidence="6" type="primary">ackA</name>
    <name evidence="8" type="ORF">ACFONP_12160</name>
</gene>
<dbReference type="InterPro" id="IPR004372">
    <property type="entry name" value="Ac/propionate_kinase"/>
</dbReference>
<keyword evidence="6" id="KW-0479">Metal-binding</keyword>
<feature type="binding site" evidence="6">
    <location>
        <position position="80"/>
    </location>
    <ligand>
        <name>substrate</name>
    </ligand>
</feature>
<feature type="site" description="Transition state stabilizer" evidence="6">
    <location>
        <position position="227"/>
    </location>
</feature>
<feature type="binding site" evidence="6">
    <location>
        <begin position="315"/>
        <end position="319"/>
    </location>
    <ligand>
        <name>ATP</name>
        <dbReference type="ChEBI" id="CHEBI:30616"/>
    </ligand>
</feature>
<dbReference type="EMBL" id="JBHRVA010000003">
    <property type="protein sequence ID" value="MFC3303484.1"/>
    <property type="molecule type" value="Genomic_DNA"/>
</dbReference>
<proteinExistence type="inferred from homology"/>
<dbReference type="PROSITE" id="PS01075">
    <property type="entry name" value="ACETATE_KINASE_1"/>
    <property type="match status" value="1"/>
</dbReference>